<evidence type="ECO:0000256" key="1">
    <source>
        <dbReference type="SAM" id="MobiDB-lite"/>
    </source>
</evidence>
<feature type="compositionally biased region" description="Polar residues" evidence="1">
    <location>
        <begin position="161"/>
        <end position="182"/>
    </location>
</feature>
<feature type="region of interest" description="Disordered" evidence="1">
    <location>
        <begin position="597"/>
        <end position="640"/>
    </location>
</feature>
<name>A0A2X0MGL9_9BASI</name>
<protein>
    <submittedName>
        <fullName evidence="3">BZ3500_MvSof-1268-A1-R1_Chr6-2g08600 protein</fullName>
    </submittedName>
</protein>
<feature type="compositionally biased region" description="Low complexity" evidence="1">
    <location>
        <begin position="37"/>
        <end position="52"/>
    </location>
</feature>
<keyword evidence="4" id="KW-1185">Reference proteome</keyword>
<feature type="compositionally biased region" description="Polar residues" evidence="1">
    <location>
        <begin position="293"/>
        <end position="315"/>
    </location>
</feature>
<dbReference type="EMBL" id="FMWP01000047">
    <property type="protein sequence ID" value="SCZ93310.1"/>
    <property type="molecule type" value="Genomic_DNA"/>
</dbReference>
<feature type="compositionally biased region" description="Polar residues" evidence="1">
    <location>
        <begin position="417"/>
        <end position="437"/>
    </location>
</feature>
<keyword evidence="2" id="KW-0472">Membrane</keyword>
<dbReference type="AlphaFoldDB" id="A0A2X0MGL9"/>
<accession>A0A2X0MGL9</accession>
<keyword evidence="2" id="KW-0812">Transmembrane</keyword>
<feature type="region of interest" description="Disordered" evidence="1">
    <location>
        <begin position="479"/>
        <end position="527"/>
    </location>
</feature>
<evidence type="ECO:0000313" key="3">
    <source>
        <dbReference type="EMBL" id="SCZ93310.1"/>
    </source>
</evidence>
<organism evidence="3 4">
    <name type="scientific">Microbotryum saponariae</name>
    <dbReference type="NCBI Taxonomy" id="289078"/>
    <lineage>
        <taxon>Eukaryota</taxon>
        <taxon>Fungi</taxon>
        <taxon>Dikarya</taxon>
        <taxon>Basidiomycota</taxon>
        <taxon>Pucciniomycotina</taxon>
        <taxon>Microbotryomycetes</taxon>
        <taxon>Microbotryales</taxon>
        <taxon>Microbotryaceae</taxon>
        <taxon>Microbotryum</taxon>
    </lineage>
</organism>
<feature type="region of interest" description="Disordered" evidence="1">
    <location>
        <begin position="35"/>
        <end position="58"/>
    </location>
</feature>
<feature type="compositionally biased region" description="Basic and acidic residues" evidence="1">
    <location>
        <begin position="220"/>
        <end position="229"/>
    </location>
</feature>
<evidence type="ECO:0000313" key="4">
    <source>
        <dbReference type="Proteomes" id="UP000249723"/>
    </source>
</evidence>
<feature type="compositionally biased region" description="Polar residues" evidence="1">
    <location>
        <begin position="245"/>
        <end position="257"/>
    </location>
</feature>
<feature type="region of interest" description="Disordered" evidence="1">
    <location>
        <begin position="271"/>
        <end position="360"/>
    </location>
</feature>
<feature type="transmembrane region" description="Helical" evidence="2">
    <location>
        <begin position="71"/>
        <end position="97"/>
    </location>
</feature>
<dbReference type="OrthoDB" id="2538471at2759"/>
<feature type="region of interest" description="Disordered" evidence="1">
    <location>
        <begin position="390"/>
        <end position="450"/>
    </location>
</feature>
<feature type="compositionally biased region" description="Low complexity" evidence="1">
    <location>
        <begin position="390"/>
        <end position="399"/>
    </location>
</feature>
<feature type="compositionally biased region" description="Acidic residues" evidence="1">
    <location>
        <begin position="230"/>
        <end position="241"/>
    </location>
</feature>
<feature type="compositionally biased region" description="Basic and acidic residues" evidence="1">
    <location>
        <begin position="316"/>
        <end position="325"/>
    </location>
</feature>
<feature type="region of interest" description="Disordered" evidence="1">
    <location>
        <begin position="124"/>
        <end position="257"/>
    </location>
</feature>
<evidence type="ECO:0000256" key="2">
    <source>
        <dbReference type="SAM" id="Phobius"/>
    </source>
</evidence>
<feature type="compositionally biased region" description="Low complexity" evidence="1">
    <location>
        <begin position="614"/>
        <end position="627"/>
    </location>
</feature>
<sequence>MKHVDKRDTQLSRGQHLLRGHFQGLARLKKRQNLAISTPSTSSSSASATSTPKQITIPDGWKSIPRETNYYAVPVIVAISVLVAILVIATVVGSAIWRRKKHRRKRKHPGELEKGRVGKLMEQVGLGSLASRRTRGGRNKQGGTSVKSPRKRLSVAAVAGESTSFQDTAHPNGSGPTRSISDGGSGDGNFHRVGPSGRPVGGYRNSTASTIARIRRRREQRAARAAADDDRSDADEDEDDENRALTGSHSSRNTPENTLTARFAARLLSAVSQPPSPSPGPSTIFRELDRAPSASTTQSVEDLSRVSSRASTHSRSVFDRGESGLRESSTPAALYGPNPIRPNRVQASPDTSNTATFGASPATAGLALPIPGPPAYRPASTTIAMTTRFSPSRAFSSRPAVEDHDPADTWHWPNEKGLSSASVATPFSSGASSSTRAPQECLGIGRSHPATQHDSSIFTAHLATDDKAILARLREQVVNDDASEGPQATSSRTHPLASATAPVLPEDDGQDVWLGFASESDPPVPAPSAPLAALLPAPSQPVATTFDYSAPQSKPRRPRVASVDEYEQAEMGYLPVYERRRNAEANHAHIMARATAPISVSDGPKESANGAISAPGGPEEGANGAEPRVPGLTRLEHCEV</sequence>
<feature type="compositionally biased region" description="Polar residues" evidence="1">
    <location>
        <begin position="345"/>
        <end position="357"/>
    </location>
</feature>
<dbReference type="Proteomes" id="UP000249723">
    <property type="component" value="Unassembled WGS sequence"/>
</dbReference>
<gene>
    <name evidence="3" type="ORF">BZ3500_MVSOF-1268-A1-R1_CHR6-2G08600</name>
</gene>
<reference evidence="4" key="1">
    <citation type="submission" date="2016-10" db="EMBL/GenBank/DDBJ databases">
        <authorList>
            <person name="Jeantristanb JTB J.-T."/>
            <person name="Ricardo R."/>
        </authorList>
    </citation>
    <scope>NUCLEOTIDE SEQUENCE [LARGE SCALE GENOMIC DNA]</scope>
</reference>
<feature type="region of interest" description="Disordered" evidence="1">
    <location>
        <begin position="98"/>
        <end position="117"/>
    </location>
</feature>
<proteinExistence type="predicted"/>
<feature type="compositionally biased region" description="Basic residues" evidence="1">
    <location>
        <begin position="98"/>
        <end position="108"/>
    </location>
</feature>
<keyword evidence="2" id="KW-1133">Transmembrane helix</keyword>